<feature type="transmembrane region" description="Helical" evidence="4">
    <location>
        <begin position="242"/>
        <end position="265"/>
    </location>
</feature>
<feature type="transmembrane region" description="Helical" evidence="4">
    <location>
        <begin position="134"/>
        <end position="153"/>
    </location>
</feature>
<dbReference type="InterPro" id="IPR007168">
    <property type="entry name" value="Phageshock_PspC_N"/>
</dbReference>
<comment type="caution">
    <text evidence="7">The sequence shown here is derived from an EMBL/GenBank/DDBJ whole genome shotgun (WGS) entry which is preliminary data.</text>
</comment>
<keyword evidence="2 7" id="KW-0418">Kinase</keyword>
<reference evidence="7" key="1">
    <citation type="submission" date="2021-01" db="EMBL/GenBank/DDBJ databases">
        <title>Whole genome shotgun sequence of Actinoplanes ferrugineus NBRC 15555.</title>
        <authorList>
            <person name="Komaki H."/>
            <person name="Tamura T."/>
        </authorList>
    </citation>
    <scope>NUCLEOTIDE SEQUENCE</scope>
    <source>
        <strain evidence="7">NBRC 15555</strain>
    </source>
</reference>
<feature type="domain" description="Histidine kinase/HSP90-like ATPase" evidence="5">
    <location>
        <begin position="379"/>
        <end position="462"/>
    </location>
</feature>
<evidence type="ECO:0000256" key="3">
    <source>
        <dbReference type="ARBA" id="ARBA00023012"/>
    </source>
</evidence>
<evidence type="ECO:0000256" key="4">
    <source>
        <dbReference type="SAM" id="Phobius"/>
    </source>
</evidence>
<dbReference type="PANTHER" id="PTHR24421">
    <property type="entry name" value="NITRATE/NITRITE SENSOR PROTEIN NARX-RELATED"/>
    <property type="match status" value="1"/>
</dbReference>
<evidence type="ECO:0000313" key="8">
    <source>
        <dbReference type="Proteomes" id="UP000598174"/>
    </source>
</evidence>
<feature type="domain" description="Phage shock protein PspC N-terminal" evidence="6">
    <location>
        <begin position="65"/>
        <end position="121"/>
    </location>
</feature>
<keyword evidence="8" id="KW-1185">Reference proteome</keyword>
<dbReference type="PANTHER" id="PTHR24421:SF61">
    <property type="entry name" value="OXYGEN SENSOR HISTIDINE KINASE NREB"/>
    <property type="match status" value="1"/>
</dbReference>
<accession>A0A919IZ24</accession>
<dbReference type="GO" id="GO:0000160">
    <property type="term" value="P:phosphorelay signal transduction system"/>
    <property type="evidence" value="ECO:0007669"/>
    <property type="project" value="UniProtKB-KW"/>
</dbReference>
<sequence length="477" mass="50740">MVGHAIDPVVEGALVASGSDPEATLRSDRPESGGLSPWLAAAERVTIEGPNRGGAISAAVNPPTRRLYRPRDHRIIAGVAAGLAEHLGVPLLAVRIALVVLLGFSGLGLLLYAAFWAVLPQQIPTTDAPPRRDLAMLLPFAAIGLGVVLLQALVFKNSVAGTVGWLIAVVAVGAGIIWHQSDPSRRGNLAGAMPQTPWLAAVVAESDRRFFLLRFIGGGVLVATGIIGVVAVYAPAGSLSSVFNGVIFALVGLLGVGVVAAPLIYRMFNQLRTEREGRIREQERAELAAMIHDQVLHTLALIQRNSADIKEVQRLARGQERSLRNWLYKPTASPTERFAAALEQAAAEVEDTYAISVETVVVGDTECDERVGALVAAGREALVNAARHAGVQTISLYAEVEADELSVFVRDRGAGFDIDSVAESRHGVRGSIIGRMKRHGGRAEIRSTPGEGTEVRLKLPMSREHSTRESIPTGKES</sequence>
<feature type="transmembrane region" description="Helical" evidence="4">
    <location>
        <begin position="99"/>
        <end position="119"/>
    </location>
</feature>
<dbReference type="Pfam" id="PF02518">
    <property type="entry name" value="HATPase_c"/>
    <property type="match status" value="1"/>
</dbReference>
<evidence type="ECO:0000259" key="5">
    <source>
        <dbReference type="Pfam" id="PF02518"/>
    </source>
</evidence>
<dbReference type="EMBL" id="BOMM01000012">
    <property type="protein sequence ID" value="GIE09928.1"/>
    <property type="molecule type" value="Genomic_DNA"/>
</dbReference>
<dbReference type="AlphaFoldDB" id="A0A919IZ24"/>
<dbReference type="SUPFAM" id="SSF55874">
    <property type="entry name" value="ATPase domain of HSP90 chaperone/DNA topoisomerase II/histidine kinase"/>
    <property type="match status" value="1"/>
</dbReference>
<organism evidence="7 8">
    <name type="scientific">Paractinoplanes ferrugineus</name>
    <dbReference type="NCBI Taxonomy" id="113564"/>
    <lineage>
        <taxon>Bacteria</taxon>
        <taxon>Bacillati</taxon>
        <taxon>Actinomycetota</taxon>
        <taxon>Actinomycetes</taxon>
        <taxon>Micromonosporales</taxon>
        <taxon>Micromonosporaceae</taxon>
        <taxon>Paractinoplanes</taxon>
    </lineage>
</organism>
<evidence type="ECO:0000313" key="7">
    <source>
        <dbReference type="EMBL" id="GIE09928.1"/>
    </source>
</evidence>
<proteinExistence type="predicted"/>
<feature type="transmembrane region" description="Helical" evidence="4">
    <location>
        <begin position="211"/>
        <end position="236"/>
    </location>
</feature>
<feature type="transmembrane region" description="Helical" evidence="4">
    <location>
        <begin position="159"/>
        <end position="178"/>
    </location>
</feature>
<gene>
    <name evidence="7" type="ORF">Afe05nite_17680</name>
</gene>
<keyword evidence="4" id="KW-0812">Transmembrane</keyword>
<keyword evidence="1" id="KW-0808">Transferase</keyword>
<dbReference type="Gene3D" id="3.30.565.10">
    <property type="entry name" value="Histidine kinase-like ATPase, C-terminal domain"/>
    <property type="match status" value="1"/>
</dbReference>
<dbReference type="InterPro" id="IPR036890">
    <property type="entry name" value="HATPase_C_sf"/>
</dbReference>
<evidence type="ECO:0000259" key="6">
    <source>
        <dbReference type="Pfam" id="PF04024"/>
    </source>
</evidence>
<evidence type="ECO:0000256" key="2">
    <source>
        <dbReference type="ARBA" id="ARBA00022777"/>
    </source>
</evidence>
<evidence type="ECO:0000256" key="1">
    <source>
        <dbReference type="ARBA" id="ARBA00022679"/>
    </source>
</evidence>
<keyword evidence="3" id="KW-0902">Two-component regulatory system</keyword>
<dbReference type="GO" id="GO:0016301">
    <property type="term" value="F:kinase activity"/>
    <property type="evidence" value="ECO:0007669"/>
    <property type="project" value="UniProtKB-KW"/>
</dbReference>
<name>A0A919IZ24_9ACTN</name>
<keyword evidence="4" id="KW-1133">Transmembrane helix</keyword>
<protein>
    <submittedName>
        <fullName evidence="7">Histidine kinase</fullName>
    </submittedName>
</protein>
<dbReference type="Pfam" id="PF04024">
    <property type="entry name" value="PspC"/>
    <property type="match status" value="1"/>
</dbReference>
<keyword evidence="4" id="KW-0472">Membrane</keyword>
<feature type="transmembrane region" description="Helical" evidence="4">
    <location>
        <begin position="75"/>
        <end position="93"/>
    </location>
</feature>
<dbReference type="Proteomes" id="UP000598174">
    <property type="component" value="Unassembled WGS sequence"/>
</dbReference>
<dbReference type="InterPro" id="IPR050482">
    <property type="entry name" value="Sensor_HK_TwoCompSys"/>
</dbReference>
<dbReference type="InterPro" id="IPR003594">
    <property type="entry name" value="HATPase_dom"/>
</dbReference>